<reference evidence="4" key="2">
    <citation type="submission" date="2020-07" db="EMBL/GenBank/DDBJ databases">
        <authorList>
            <person name="Vera ALvarez R."/>
            <person name="Arias-Moreno D.M."/>
            <person name="Jimenez-Jacinto V."/>
            <person name="Jimenez-Bremont J.F."/>
            <person name="Swaminathan K."/>
            <person name="Moose S.P."/>
            <person name="Guerrero-Gonzalez M.L."/>
            <person name="Marino-Ramirez L."/>
            <person name="Landsman D."/>
            <person name="Rodriguez-Kessler M."/>
            <person name="Delgado-Sanchez P."/>
        </authorList>
    </citation>
    <scope>NUCLEOTIDE SEQUENCE</scope>
    <source>
        <tissue evidence="4">Cladode</tissue>
    </source>
</reference>
<keyword evidence="2" id="KW-0804">Transcription</keyword>
<name>A0A7C9A337_OPUST</name>
<evidence type="ECO:0000256" key="1">
    <source>
        <dbReference type="ARBA" id="ARBA00007692"/>
    </source>
</evidence>
<keyword evidence="3" id="KW-0809">Transit peptide</keyword>
<keyword evidence="2" id="KW-0805">Transcription regulation</keyword>
<accession>A0A7C9A337</accession>
<evidence type="ECO:0000313" key="4">
    <source>
        <dbReference type="EMBL" id="MBA4656770.1"/>
    </source>
</evidence>
<comment type="similarity">
    <text evidence="1">Belongs to the mTERF family.</text>
</comment>
<dbReference type="EMBL" id="GISG01193448">
    <property type="protein sequence ID" value="MBA4656770.1"/>
    <property type="molecule type" value="Transcribed_RNA"/>
</dbReference>
<dbReference type="Pfam" id="PF02536">
    <property type="entry name" value="mTERF"/>
    <property type="match status" value="2"/>
</dbReference>
<dbReference type="Gene3D" id="1.25.70.10">
    <property type="entry name" value="Transcription termination factor 3, mitochondrial"/>
    <property type="match status" value="2"/>
</dbReference>
<dbReference type="GO" id="GO:0003676">
    <property type="term" value="F:nucleic acid binding"/>
    <property type="evidence" value="ECO:0007669"/>
    <property type="project" value="InterPro"/>
</dbReference>
<dbReference type="InterPro" id="IPR038538">
    <property type="entry name" value="MTERF_sf"/>
</dbReference>
<sequence length="580" mass="67012">MRRSSSSSPSSLLVLLHTICRHFSSNSKLPTLTKIPYKHRTKAFKQAQEALTDYLHTTRTLPYTYAEHISNNSFYSLSDLICQVPFSHSDFRRTFLKFLRYNPINEFGFFYESIGIDYLDVPRFLKANVHFFSDDSGVLDAAFALGGFGFPWDKLGRLYVEKVSIFEKNPRFLSARLNGLLAIGFSNQQVVGICLAFPVLLDVELGSSGEVDDLVDDLKRVFVDFDLGSQVEGNVDLWFEACRKIKVFYDLGVDKGKVGEVMDRSKTVFIDYPEKVFAEKVEFFCRLGVNKMDVGFLLLRYPGILSIKFDDRVISVLGFLNHFGAQSKKLKRVMHKYPYVLGRNKMVNLPHILRALDLHEWFFNRMNCGYYQLLETYVLSNPDDGADENYLRNLEKVESSMRSIYATSKLHFFHWIGFGENKFTMKLLTEVHGSASDLQERFDFLLTEGIEFSKICKMIINSPKILNQEIPSLKHKLDYFREEMGLSLDDLEGFPAYLMYNLEKRIKPRYRFHVWLTERGWCKKKYSLSSIIAVSEKGFLAQLSCIHPKAPQLWLEQSSKRNQIHEIQVISPDTVIDTGS</sequence>
<dbReference type="PANTHER" id="PTHR13068:SF113">
    <property type="entry name" value="TRANSCRIPTION TERMINATION FACTOR MTEF18, MITOCHONDRIAL"/>
    <property type="match status" value="1"/>
</dbReference>
<dbReference type="SMART" id="SM00733">
    <property type="entry name" value="Mterf"/>
    <property type="match status" value="5"/>
</dbReference>
<keyword evidence="2" id="KW-0806">Transcription termination</keyword>
<organism evidence="4">
    <name type="scientific">Opuntia streptacantha</name>
    <name type="common">Prickly pear cactus</name>
    <name type="synonym">Opuntia cardona</name>
    <dbReference type="NCBI Taxonomy" id="393608"/>
    <lineage>
        <taxon>Eukaryota</taxon>
        <taxon>Viridiplantae</taxon>
        <taxon>Streptophyta</taxon>
        <taxon>Embryophyta</taxon>
        <taxon>Tracheophyta</taxon>
        <taxon>Spermatophyta</taxon>
        <taxon>Magnoliopsida</taxon>
        <taxon>eudicotyledons</taxon>
        <taxon>Gunneridae</taxon>
        <taxon>Pentapetalae</taxon>
        <taxon>Caryophyllales</taxon>
        <taxon>Cactineae</taxon>
        <taxon>Cactaceae</taxon>
        <taxon>Opuntioideae</taxon>
        <taxon>Opuntia</taxon>
    </lineage>
</organism>
<protein>
    <submittedName>
        <fullName evidence="4">Uncharacterized protein</fullName>
    </submittedName>
</protein>
<evidence type="ECO:0000256" key="2">
    <source>
        <dbReference type="ARBA" id="ARBA00022472"/>
    </source>
</evidence>
<evidence type="ECO:0000256" key="3">
    <source>
        <dbReference type="ARBA" id="ARBA00022946"/>
    </source>
</evidence>
<proteinExistence type="inferred from homology"/>
<dbReference type="GO" id="GO:0006353">
    <property type="term" value="P:DNA-templated transcription termination"/>
    <property type="evidence" value="ECO:0007669"/>
    <property type="project" value="UniProtKB-KW"/>
</dbReference>
<dbReference type="InterPro" id="IPR003690">
    <property type="entry name" value="MTERF"/>
</dbReference>
<dbReference type="AlphaFoldDB" id="A0A7C9A337"/>
<dbReference type="PANTHER" id="PTHR13068">
    <property type="entry name" value="CGI-12 PROTEIN-RELATED"/>
    <property type="match status" value="1"/>
</dbReference>
<reference evidence="4" key="1">
    <citation type="journal article" date="2013" name="J. Plant Res.">
        <title>Effect of fungi and light on seed germination of three Opuntia species from semiarid lands of central Mexico.</title>
        <authorList>
            <person name="Delgado-Sanchez P."/>
            <person name="Jimenez-Bremont J.F."/>
            <person name="Guerrero-Gonzalez Mde L."/>
            <person name="Flores J."/>
        </authorList>
    </citation>
    <scope>NUCLEOTIDE SEQUENCE</scope>
    <source>
        <tissue evidence="4">Cladode</tissue>
    </source>
</reference>